<accession>A0ABW6WVL2</accession>
<reference evidence="5 6" key="1">
    <citation type="submission" date="2024-10" db="EMBL/GenBank/DDBJ databases">
        <title>The Natural Products Discovery Center: Release of the First 8490 Sequenced Strains for Exploring Actinobacteria Biosynthetic Diversity.</title>
        <authorList>
            <person name="Kalkreuter E."/>
            <person name="Kautsar S.A."/>
            <person name="Yang D."/>
            <person name="Bader C.D."/>
            <person name="Teijaro C.N."/>
            <person name="Fluegel L."/>
            <person name="Davis C.M."/>
            <person name="Simpson J.R."/>
            <person name="Lauterbach L."/>
            <person name="Steele A.D."/>
            <person name="Gui C."/>
            <person name="Meng S."/>
            <person name="Li G."/>
            <person name="Viehrig K."/>
            <person name="Ye F."/>
            <person name="Su P."/>
            <person name="Kiefer A.F."/>
            <person name="Nichols A."/>
            <person name="Cepeda A.J."/>
            <person name="Yan W."/>
            <person name="Fan B."/>
            <person name="Jiang Y."/>
            <person name="Adhikari A."/>
            <person name="Zheng C.-J."/>
            <person name="Schuster L."/>
            <person name="Cowan T.M."/>
            <person name="Smanski M.J."/>
            <person name="Chevrette M.G."/>
            <person name="De Carvalho L.P.S."/>
            <person name="Shen B."/>
        </authorList>
    </citation>
    <scope>NUCLEOTIDE SEQUENCE [LARGE SCALE GENOMIC DNA]</scope>
    <source>
        <strain evidence="5 6">NPDC000087</strain>
    </source>
</reference>
<dbReference type="RefSeq" id="WP_020517086.1">
    <property type="nucleotide sequence ID" value="NZ_JBIAZU010000008.1"/>
</dbReference>
<dbReference type="GO" id="GO:0008168">
    <property type="term" value="F:methyltransferase activity"/>
    <property type="evidence" value="ECO:0007669"/>
    <property type="project" value="UniProtKB-KW"/>
</dbReference>
<keyword evidence="2 5" id="KW-0489">Methyltransferase</keyword>
<keyword evidence="6" id="KW-1185">Reference proteome</keyword>
<dbReference type="InterPro" id="IPR013216">
    <property type="entry name" value="Methyltransf_11"/>
</dbReference>
<dbReference type="Proteomes" id="UP001602245">
    <property type="component" value="Unassembled WGS sequence"/>
</dbReference>
<evidence type="ECO:0000256" key="3">
    <source>
        <dbReference type="ARBA" id="ARBA00022679"/>
    </source>
</evidence>
<comment type="caution">
    <text evidence="5">The sequence shown here is derived from an EMBL/GenBank/DDBJ whole genome shotgun (WGS) entry which is preliminary data.</text>
</comment>
<dbReference type="GO" id="GO:0032259">
    <property type="term" value="P:methylation"/>
    <property type="evidence" value="ECO:0007669"/>
    <property type="project" value="UniProtKB-KW"/>
</dbReference>
<organism evidence="5 6">
    <name type="scientific">Paractinoplanes globisporus</name>
    <dbReference type="NCBI Taxonomy" id="113565"/>
    <lineage>
        <taxon>Bacteria</taxon>
        <taxon>Bacillati</taxon>
        <taxon>Actinomycetota</taxon>
        <taxon>Actinomycetes</taxon>
        <taxon>Micromonosporales</taxon>
        <taxon>Micromonosporaceae</taxon>
        <taxon>Paractinoplanes</taxon>
    </lineage>
</organism>
<dbReference type="Pfam" id="PF08241">
    <property type="entry name" value="Methyltransf_11"/>
    <property type="match status" value="1"/>
</dbReference>
<evidence type="ECO:0000256" key="2">
    <source>
        <dbReference type="ARBA" id="ARBA00022603"/>
    </source>
</evidence>
<dbReference type="PANTHER" id="PTHR44942">
    <property type="entry name" value="METHYLTRANSF_11 DOMAIN-CONTAINING PROTEIN"/>
    <property type="match status" value="1"/>
</dbReference>
<dbReference type="CDD" id="cd02440">
    <property type="entry name" value="AdoMet_MTases"/>
    <property type="match status" value="1"/>
</dbReference>
<feature type="domain" description="Methyltransferase type 11" evidence="4">
    <location>
        <begin position="44"/>
        <end position="132"/>
    </location>
</feature>
<evidence type="ECO:0000313" key="5">
    <source>
        <dbReference type="EMBL" id="MFF5296312.1"/>
    </source>
</evidence>
<dbReference type="EMBL" id="JBIAZU010000008">
    <property type="protein sequence ID" value="MFF5296312.1"/>
    <property type="molecule type" value="Genomic_DNA"/>
</dbReference>
<dbReference type="InterPro" id="IPR051052">
    <property type="entry name" value="Diverse_substrate_MTase"/>
</dbReference>
<comment type="similarity">
    <text evidence="1">Belongs to the methyltransferase superfamily.</text>
</comment>
<dbReference type="PANTHER" id="PTHR44942:SF4">
    <property type="entry name" value="METHYLTRANSFERASE TYPE 11 DOMAIN-CONTAINING PROTEIN"/>
    <property type="match status" value="1"/>
</dbReference>
<dbReference type="EC" id="2.1.1.-" evidence="5"/>
<dbReference type="SUPFAM" id="SSF53335">
    <property type="entry name" value="S-adenosyl-L-methionine-dependent methyltransferases"/>
    <property type="match status" value="1"/>
</dbReference>
<protein>
    <submittedName>
        <fullName evidence="5">Class I SAM-dependent methyltransferase</fullName>
        <ecNumber evidence="5">2.1.1.-</ecNumber>
    </submittedName>
</protein>
<dbReference type="Gene3D" id="3.40.50.150">
    <property type="entry name" value="Vaccinia Virus protein VP39"/>
    <property type="match status" value="1"/>
</dbReference>
<gene>
    <name evidence="5" type="ORF">ACFY35_43330</name>
</gene>
<evidence type="ECO:0000313" key="6">
    <source>
        <dbReference type="Proteomes" id="UP001602245"/>
    </source>
</evidence>
<name>A0ABW6WVL2_9ACTN</name>
<proteinExistence type="inferred from homology"/>
<evidence type="ECO:0000259" key="4">
    <source>
        <dbReference type="Pfam" id="PF08241"/>
    </source>
</evidence>
<dbReference type="InterPro" id="IPR029063">
    <property type="entry name" value="SAM-dependent_MTases_sf"/>
</dbReference>
<keyword evidence="3 5" id="KW-0808">Transferase</keyword>
<evidence type="ECO:0000256" key="1">
    <source>
        <dbReference type="ARBA" id="ARBA00008361"/>
    </source>
</evidence>
<sequence>MDNHDHSANANSFGRAAEIYERGRPGYPAAALDWLLPAGRPRVVDLGAGTGKLTRQIRARGLEVTAVDPSERMLAQLTLSVPGVPVLIGSAERIPMPEDSADVVLVAQAWHWVDPARAVPEVARILSPGGRLGLVWNLRDETVPWVRRLGEIIGSEERDRQTTVGAPFGPVEIEYFRWSTTLGPERLLDLVASRSAIILLPADERAAVLSEVRKLVATHPDLVGRTEFELPYVTECARADLPQR</sequence>